<evidence type="ECO:0000256" key="3">
    <source>
        <dbReference type="ARBA" id="ARBA00023082"/>
    </source>
</evidence>
<dbReference type="InterPro" id="IPR014327">
    <property type="entry name" value="RNA_pol_sigma70_bacteroid"/>
</dbReference>
<evidence type="ECO:0000256" key="2">
    <source>
        <dbReference type="ARBA" id="ARBA00023015"/>
    </source>
</evidence>
<keyword evidence="8" id="KW-1185">Reference proteome</keyword>
<dbReference type="NCBIfam" id="TIGR02985">
    <property type="entry name" value="Sig70_bacteroi1"/>
    <property type="match status" value="1"/>
</dbReference>
<dbReference type="Proteomes" id="UP001597525">
    <property type="component" value="Unassembled WGS sequence"/>
</dbReference>
<accession>A0ABW6BKT8</accession>
<dbReference type="Pfam" id="PF04542">
    <property type="entry name" value="Sigma70_r2"/>
    <property type="match status" value="1"/>
</dbReference>
<evidence type="ECO:0000259" key="5">
    <source>
        <dbReference type="Pfam" id="PF04542"/>
    </source>
</evidence>
<dbReference type="Gene3D" id="1.10.1740.10">
    <property type="match status" value="1"/>
</dbReference>
<keyword evidence="2" id="KW-0805">Transcription regulation</keyword>
<evidence type="ECO:0000256" key="4">
    <source>
        <dbReference type="ARBA" id="ARBA00023163"/>
    </source>
</evidence>
<sequence length="181" mass="21508">MYICDDLEPPIHNEGITITQASFEALFESFWHRMYRFALKTTEQEDDAKEIVQDIFKSLWERRESLSILDAERYLLRSVKLRTLEYIRNKATRQRHHDIIQEQSLTEYEDQQLHVKELQTKLQRIVESLPKQCKNVFKMSREEGLSNKEIAKALLISERAVEYHISKALLTLRTHLDTNSS</sequence>
<dbReference type="NCBIfam" id="TIGR02937">
    <property type="entry name" value="sigma70-ECF"/>
    <property type="match status" value="1"/>
</dbReference>
<protein>
    <submittedName>
        <fullName evidence="7">RNA polymerase sigma-70 factor</fullName>
    </submittedName>
</protein>
<organism evidence="7 8">
    <name type="scientific">Sphingobacterium bambusae</name>
    <dbReference type="NCBI Taxonomy" id="662858"/>
    <lineage>
        <taxon>Bacteria</taxon>
        <taxon>Pseudomonadati</taxon>
        <taxon>Bacteroidota</taxon>
        <taxon>Sphingobacteriia</taxon>
        <taxon>Sphingobacteriales</taxon>
        <taxon>Sphingobacteriaceae</taxon>
        <taxon>Sphingobacterium</taxon>
    </lineage>
</organism>
<dbReference type="InterPro" id="IPR013325">
    <property type="entry name" value="RNA_pol_sigma_r2"/>
</dbReference>
<dbReference type="PANTHER" id="PTHR43133">
    <property type="entry name" value="RNA POLYMERASE ECF-TYPE SIGMA FACTO"/>
    <property type="match status" value="1"/>
</dbReference>
<evidence type="ECO:0000313" key="8">
    <source>
        <dbReference type="Proteomes" id="UP001597525"/>
    </source>
</evidence>
<dbReference type="InterPro" id="IPR036388">
    <property type="entry name" value="WH-like_DNA-bd_sf"/>
</dbReference>
<feature type="domain" description="RNA polymerase sigma-70 region 2" evidence="5">
    <location>
        <begin position="26"/>
        <end position="91"/>
    </location>
</feature>
<dbReference type="PANTHER" id="PTHR43133:SF46">
    <property type="entry name" value="RNA POLYMERASE SIGMA-70 FACTOR ECF SUBFAMILY"/>
    <property type="match status" value="1"/>
</dbReference>
<proteinExistence type="inferred from homology"/>
<gene>
    <name evidence="7" type="ORF">ACFS7Y_18805</name>
</gene>
<dbReference type="InterPro" id="IPR014284">
    <property type="entry name" value="RNA_pol_sigma-70_dom"/>
</dbReference>
<name>A0ABW6BKT8_9SPHI</name>
<dbReference type="Gene3D" id="1.10.10.10">
    <property type="entry name" value="Winged helix-like DNA-binding domain superfamily/Winged helix DNA-binding domain"/>
    <property type="match status" value="1"/>
</dbReference>
<dbReference type="EMBL" id="JBHUPB010000012">
    <property type="protein sequence ID" value="MFD2969452.1"/>
    <property type="molecule type" value="Genomic_DNA"/>
</dbReference>
<evidence type="ECO:0000259" key="6">
    <source>
        <dbReference type="Pfam" id="PF08281"/>
    </source>
</evidence>
<feature type="domain" description="RNA polymerase sigma factor 70 region 4 type 2" evidence="6">
    <location>
        <begin position="121"/>
        <end position="172"/>
    </location>
</feature>
<dbReference type="RefSeq" id="WP_320182225.1">
    <property type="nucleotide sequence ID" value="NZ_CP138332.1"/>
</dbReference>
<dbReference type="InterPro" id="IPR007627">
    <property type="entry name" value="RNA_pol_sigma70_r2"/>
</dbReference>
<dbReference type="InterPro" id="IPR039425">
    <property type="entry name" value="RNA_pol_sigma-70-like"/>
</dbReference>
<dbReference type="InterPro" id="IPR013249">
    <property type="entry name" value="RNA_pol_sigma70_r4_t2"/>
</dbReference>
<keyword evidence="4" id="KW-0804">Transcription</keyword>
<evidence type="ECO:0000313" key="7">
    <source>
        <dbReference type="EMBL" id="MFD2969452.1"/>
    </source>
</evidence>
<dbReference type="Pfam" id="PF08281">
    <property type="entry name" value="Sigma70_r4_2"/>
    <property type="match status" value="1"/>
</dbReference>
<dbReference type="SUPFAM" id="SSF88946">
    <property type="entry name" value="Sigma2 domain of RNA polymerase sigma factors"/>
    <property type="match status" value="1"/>
</dbReference>
<dbReference type="SUPFAM" id="SSF88659">
    <property type="entry name" value="Sigma3 and sigma4 domains of RNA polymerase sigma factors"/>
    <property type="match status" value="1"/>
</dbReference>
<comment type="caution">
    <text evidence="7">The sequence shown here is derived from an EMBL/GenBank/DDBJ whole genome shotgun (WGS) entry which is preliminary data.</text>
</comment>
<keyword evidence="3" id="KW-0731">Sigma factor</keyword>
<evidence type="ECO:0000256" key="1">
    <source>
        <dbReference type="ARBA" id="ARBA00010641"/>
    </source>
</evidence>
<dbReference type="InterPro" id="IPR013324">
    <property type="entry name" value="RNA_pol_sigma_r3/r4-like"/>
</dbReference>
<reference evidence="8" key="1">
    <citation type="journal article" date="2019" name="Int. J. Syst. Evol. Microbiol.">
        <title>The Global Catalogue of Microorganisms (GCM) 10K type strain sequencing project: providing services to taxonomists for standard genome sequencing and annotation.</title>
        <authorList>
            <consortium name="The Broad Institute Genomics Platform"/>
            <consortium name="The Broad Institute Genome Sequencing Center for Infectious Disease"/>
            <person name="Wu L."/>
            <person name="Ma J."/>
        </authorList>
    </citation>
    <scope>NUCLEOTIDE SEQUENCE [LARGE SCALE GENOMIC DNA]</scope>
    <source>
        <strain evidence="8">KCTC 22814</strain>
    </source>
</reference>
<comment type="similarity">
    <text evidence="1">Belongs to the sigma-70 factor family. ECF subfamily.</text>
</comment>